<sequence>MPSGLALAAALLLGTGSLVNPAAAAPAIQARYAGLTTCAKPKRHICGPWRLWLKGGATLPLRDAQVRSLDEHGRKLALRAPIAVDAHGRFAAYFKTSTRRLVVRNLNTRKVVSIPGTAGATPRSLLMHELDLAVSPHGRYVVVDPIPGSSTTSVIEVATGKTWALPDYARVRGFSPDGRLLQVQLDFEESVVYRPGGTLPSGGAAVVGWVTMRDGGTHFAGVSREGRTTYVRFYAAATAMEHRHPLRMTLPRGHEPRRLDYTSSGRLVLLSLKQPGEYASRSIDPATGKIKVVDSFRISTHTWDVHLAGE</sequence>
<feature type="chain" id="PRO_5031215178" evidence="1">
    <location>
        <begin position="25"/>
        <end position="310"/>
    </location>
</feature>
<dbReference type="GO" id="GO:0003677">
    <property type="term" value="F:DNA binding"/>
    <property type="evidence" value="ECO:0007669"/>
    <property type="project" value="UniProtKB-KW"/>
</dbReference>
<dbReference type="InterPro" id="IPR015943">
    <property type="entry name" value="WD40/YVTN_repeat-like_dom_sf"/>
</dbReference>
<reference evidence="2 3" key="1">
    <citation type="submission" date="2020-07" db="EMBL/GenBank/DDBJ databases">
        <title>Genomic Encyclopedia of Type Strains, Phase IV (KMG-IV): sequencing the most valuable type-strain genomes for metagenomic binning, comparative biology and taxonomic classification.</title>
        <authorList>
            <person name="Goeker M."/>
        </authorList>
    </citation>
    <scope>NUCLEOTIDE SEQUENCE [LARGE SCALE GENOMIC DNA]</scope>
    <source>
        <strain evidence="2 3">DSM 45533</strain>
    </source>
</reference>
<protein>
    <submittedName>
        <fullName evidence="2">DNA-binding beta-propeller fold protein YncE</fullName>
    </submittedName>
</protein>
<keyword evidence="3" id="KW-1185">Reference proteome</keyword>
<dbReference type="Gene3D" id="2.130.10.10">
    <property type="entry name" value="YVTN repeat-like/Quinoprotein amine dehydrogenase"/>
    <property type="match status" value="1"/>
</dbReference>
<dbReference type="AlphaFoldDB" id="A0A7W0HVM6"/>
<evidence type="ECO:0000313" key="2">
    <source>
        <dbReference type="EMBL" id="MBA2897340.1"/>
    </source>
</evidence>
<dbReference type="Proteomes" id="UP000530928">
    <property type="component" value="Unassembled WGS sequence"/>
</dbReference>
<name>A0A7W0HVM6_9ACTN</name>
<comment type="caution">
    <text evidence="2">The sequence shown here is derived from an EMBL/GenBank/DDBJ whole genome shotgun (WGS) entry which is preliminary data.</text>
</comment>
<gene>
    <name evidence="2" type="ORF">HNR30_008738</name>
</gene>
<feature type="signal peptide" evidence="1">
    <location>
        <begin position="1"/>
        <end position="24"/>
    </location>
</feature>
<dbReference type="EMBL" id="JACDUR010000011">
    <property type="protein sequence ID" value="MBA2897340.1"/>
    <property type="molecule type" value="Genomic_DNA"/>
</dbReference>
<dbReference type="RefSeq" id="WP_181616051.1">
    <property type="nucleotide sequence ID" value="NZ_BAABAM010000013.1"/>
</dbReference>
<evidence type="ECO:0000313" key="3">
    <source>
        <dbReference type="Proteomes" id="UP000530928"/>
    </source>
</evidence>
<organism evidence="2 3">
    <name type="scientific">Nonomuraea soli</name>
    <dbReference type="NCBI Taxonomy" id="1032476"/>
    <lineage>
        <taxon>Bacteria</taxon>
        <taxon>Bacillati</taxon>
        <taxon>Actinomycetota</taxon>
        <taxon>Actinomycetes</taxon>
        <taxon>Streptosporangiales</taxon>
        <taxon>Streptosporangiaceae</taxon>
        <taxon>Nonomuraea</taxon>
    </lineage>
</organism>
<proteinExistence type="predicted"/>
<keyword evidence="1" id="KW-0732">Signal</keyword>
<dbReference type="InterPro" id="IPR011044">
    <property type="entry name" value="Quino_amine_DH_bsu"/>
</dbReference>
<evidence type="ECO:0000256" key="1">
    <source>
        <dbReference type="SAM" id="SignalP"/>
    </source>
</evidence>
<keyword evidence="2" id="KW-0238">DNA-binding</keyword>
<dbReference type="SUPFAM" id="SSF50969">
    <property type="entry name" value="YVTN repeat-like/Quinoprotein amine dehydrogenase"/>
    <property type="match status" value="1"/>
</dbReference>
<accession>A0A7W0HVM6</accession>